<evidence type="ECO:0000256" key="4">
    <source>
        <dbReference type="ARBA" id="ARBA00022723"/>
    </source>
</evidence>
<keyword evidence="3" id="KW-0645">Protease</keyword>
<dbReference type="PANTHER" id="PTHR32481">
    <property type="entry name" value="AMINOPEPTIDASE"/>
    <property type="match status" value="1"/>
</dbReference>
<comment type="caution">
    <text evidence="9">The sequence shown here is derived from an EMBL/GenBank/DDBJ whole genome shotgun (WGS) entry which is preliminary data.</text>
</comment>
<organism evidence="9 10">
    <name type="scientific">Trichococcus flocculiformis</name>
    <dbReference type="NCBI Taxonomy" id="82803"/>
    <lineage>
        <taxon>Bacteria</taxon>
        <taxon>Bacillati</taxon>
        <taxon>Bacillota</taxon>
        <taxon>Bacilli</taxon>
        <taxon>Lactobacillales</taxon>
        <taxon>Carnobacteriaceae</taxon>
        <taxon>Trichococcus</taxon>
    </lineage>
</organism>
<keyword evidence="2" id="KW-0031">Aminopeptidase</keyword>
<feature type="binding site" evidence="8">
    <location>
        <position position="184"/>
    </location>
    <ligand>
        <name>Zn(2+)</name>
        <dbReference type="ChEBI" id="CHEBI:29105"/>
        <label>2</label>
    </ligand>
</feature>
<evidence type="ECO:0000256" key="3">
    <source>
        <dbReference type="ARBA" id="ARBA00022670"/>
    </source>
</evidence>
<feature type="binding site" evidence="8">
    <location>
        <position position="67"/>
    </location>
    <ligand>
        <name>Zn(2+)</name>
        <dbReference type="ChEBI" id="CHEBI:29105"/>
        <label>1</label>
    </ligand>
</feature>
<dbReference type="InterPro" id="IPR008007">
    <property type="entry name" value="Peptidase_M42"/>
</dbReference>
<feature type="binding site" evidence="8">
    <location>
        <position position="326"/>
    </location>
    <ligand>
        <name>Zn(2+)</name>
        <dbReference type="ChEBI" id="CHEBI:29105"/>
        <label>2</label>
    </ligand>
</feature>
<dbReference type="SUPFAM" id="SSF101821">
    <property type="entry name" value="Aminopeptidase/glucanase lid domain"/>
    <property type="match status" value="1"/>
</dbReference>
<keyword evidence="5" id="KW-0378">Hydrolase</keyword>
<evidence type="ECO:0000256" key="8">
    <source>
        <dbReference type="PIRSR" id="PIRSR001123-2"/>
    </source>
</evidence>
<evidence type="ECO:0000256" key="5">
    <source>
        <dbReference type="ARBA" id="ARBA00022801"/>
    </source>
</evidence>
<dbReference type="PIRSF" id="PIRSF001123">
    <property type="entry name" value="PepA_GA"/>
    <property type="match status" value="1"/>
</dbReference>
<feature type="binding site" evidence="8">
    <location>
        <position position="239"/>
    </location>
    <ligand>
        <name>Zn(2+)</name>
        <dbReference type="ChEBI" id="CHEBI:29105"/>
        <label>1</label>
    </ligand>
</feature>
<dbReference type="InterPro" id="IPR051464">
    <property type="entry name" value="Peptidase_M42_aminopept"/>
</dbReference>
<evidence type="ECO:0000313" key="9">
    <source>
        <dbReference type="EMBL" id="NLD31983.1"/>
    </source>
</evidence>
<evidence type="ECO:0000256" key="6">
    <source>
        <dbReference type="PIRNR" id="PIRNR001123"/>
    </source>
</evidence>
<dbReference type="SUPFAM" id="SSF53187">
    <property type="entry name" value="Zn-dependent exopeptidases"/>
    <property type="match status" value="1"/>
</dbReference>
<evidence type="ECO:0000256" key="1">
    <source>
        <dbReference type="ARBA" id="ARBA00006272"/>
    </source>
</evidence>
<dbReference type="Proteomes" id="UP000589373">
    <property type="component" value="Unassembled WGS sequence"/>
</dbReference>
<reference evidence="9 10" key="1">
    <citation type="journal article" date="2020" name="Biotechnol. Biofuels">
        <title>New insights from the biogas microbiome by comprehensive genome-resolved metagenomics of nearly 1600 species originating from multiple anaerobic digesters.</title>
        <authorList>
            <person name="Campanaro S."/>
            <person name="Treu L."/>
            <person name="Rodriguez-R L.M."/>
            <person name="Kovalovszki A."/>
            <person name="Ziels R.M."/>
            <person name="Maus I."/>
            <person name="Zhu X."/>
            <person name="Kougias P.G."/>
            <person name="Basile A."/>
            <person name="Luo G."/>
            <person name="Schluter A."/>
            <person name="Konstantinidis K.T."/>
            <person name="Angelidaki I."/>
        </authorList>
    </citation>
    <scope>NUCLEOTIDE SEQUENCE [LARGE SCALE GENOMIC DNA]</scope>
    <source>
        <strain evidence="9">AS07pgkLD_105</strain>
    </source>
</reference>
<dbReference type="AlphaFoldDB" id="A0A847D547"/>
<dbReference type="GO" id="GO:0046872">
    <property type="term" value="F:metal ion binding"/>
    <property type="evidence" value="ECO:0007669"/>
    <property type="project" value="UniProtKB-UniRule"/>
</dbReference>
<dbReference type="Gene3D" id="3.40.630.10">
    <property type="entry name" value="Zn peptidases"/>
    <property type="match status" value="1"/>
</dbReference>
<accession>A0A847D547</accession>
<evidence type="ECO:0000313" key="10">
    <source>
        <dbReference type="Proteomes" id="UP000589373"/>
    </source>
</evidence>
<dbReference type="Gene3D" id="2.40.30.40">
    <property type="entry name" value="Peptidase M42, domain 2"/>
    <property type="match status" value="1"/>
</dbReference>
<protein>
    <submittedName>
        <fullName evidence="9">M42 family metallopeptidase</fullName>
    </submittedName>
</protein>
<dbReference type="GO" id="GO:0004177">
    <property type="term" value="F:aminopeptidase activity"/>
    <property type="evidence" value="ECO:0007669"/>
    <property type="project" value="UniProtKB-UniRule"/>
</dbReference>
<feature type="active site" description="Proton acceptor" evidence="7">
    <location>
        <position position="216"/>
    </location>
</feature>
<keyword evidence="4 8" id="KW-0479">Metal-binding</keyword>
<dbReference type="InterPro" id="IPR023367">
    <property type="entry name" value="Peptidase_M42_dom2"/>
</dbReference>
<proteinExistence type="inferred from homology"/>
<gene>
    <name evidence="9" type="ORF">GX662_06935</name>
</gene>
<name>A0A847D547_9LACT</name>
<feature type="binding site" evidence="8">
    <location>
        <position position="184"/>
    </location>
    <ligand>
        <name>Zn(2+)</name>
        <dbReference type="ChEBI" id="CHEBI:29105"/>
        <label>1</label>
    </ligand>
</feature>
<dbReference type="RefSeq" id="WP_276645991.1">
    <property type="nucleotide sequence ID" value="NZ_JAAZCD010000158.1"/>
</dbReference>
<feature type="binding site" evidence="8">
    <location>
        <position position="217"/>
    </location>
    <ligand>
        <name>Zn(2+)</name>
        <dbReference type="ChEBI" id="CHEBI:29105"/>
        <label>2</label>
    </ligand>
</feature>
<dbReference type="EMBL" id="JAAZCD010000158">
    <property type="protein sequence ID" value="NLD31983.1"/>
    <property type="molecule type" value="Genomic_DNA"/>
</dbReference>
<evidence type="ECO:0000256" key="2">
    <source>
        <dbReference type="ARBA" id="ARBA00022438"/>
    </source>
</evidence>
<dbReference type="PANTHER" id="PTHR32481:SF0">
    <property type="entry name" value="AMINOPEPTIDASE YPDE-RELATED"/>
    <property type="match status" value="1"/>
</dbReference>
<comment type="cofactor">
    <cofactor evidence="8">
        <name>a divalent metal cation</name>
        <dbReference type="ChEBI" id="CHEBI:60240"/>
    </cofactor>
    <text evidence="8">Binds 2 divalent metal cations per subunit.</text>
</comment>
<evidence type="ECO:0000256" key="7">
    <source>
        <dbReference type="PIRSR" id="PIRSR001123-1"/>
    </source>
</evidence>
<dbReference type="GO" id="GO:0006508">
    <property type="term" value="P:proteolysis"/>
    <property type="evidence" value="ECO:0007669"/>
    <property type="project" value="UniProtKB-KW"/>
</dbReference>
<comment type="similarity">
    <text evidence="1 6">Belongs to the peptidase M42 family.</text>
</comment>
<dbReference type="Pfam" id="PF05343">
    <property type="entry name" value="Peptidase_M42"/>
    <property type="match status" value="1"/>
</dbReference>
<sequence length="359" mass="38763">MDKAEQIQLLQILSNSNGVSGFEDETLGVLRNYTESLGRLTEDSLRNLYVHRNENSGNKPVVMLDAHSDEVGFMVQAILPNGLLRFVGLGRMLECSIQAQKVRVRNSKGEYLPGIIASRPPHFASPDDKNKVPSLSDMTIDIGASSAQEAQEVFGIRIGAPIVPDVDFSEMQQKPDWFIGKAFDCRIGCAAEVLTLQALAGRDLAVDVTGVFSSQEEVGTRGVKVSVKQVKPDVAICFEGTPADDTFSESYMIQAAVGKGPMLRHFDATMIANPRFQRFALDLAKELDIPCQEAVRSGGGTDGGSIHIAEQGIPCIVIGVPVRYIHSHYGIAAYHDMEAAAKLAGAICANLTPEIIASF</sequence>